<evidence type="ECO:0000256" key="4">
    <source>
        <dbReference type="ARBA" id="ARBA00022723"/>
    </source>
</evidence>
<dbReference type="InterPro" id="IPR032466">
    <property type="entry name" value="Metal_Hydrolase"/>
</dbReference>
<evidence type="ECO:0000259" key="7">
    <source>
        <dbReference type="Pfam" id="PF00962"/>
    </source>
</evidence>
<dbReference type="Pfam" id="PF00962">
    <property type="entry name" value="A_deaminase"/>
    <property type="match status" value="1"/>
</dbReference>
<keyword evidence="5" id="KW-0378">Hydrolase</keyword>
<evidence type="ECO:0000256" key="3">
    <source>
        <dbReference type="ARBA" id="ARBA00012784"/>
    </source>
</evidence>
<organism evidence="8 9">
    <name type="scientific">Thermoflexus hugenholtzii JAD2</name>
    <dbReference type="NCBI Taxonomy" id="877466"/>
    <lineage>
        <taxon>Bacteria</taxon>
        <taxon>Bacillati</taxon>
        <taxon>Chloroflexota</taxon>
        <taxon>Thermoflexia</taxon>
        <taxon>Thermoflexales</taxon>
        <taxon>Thermoflexaceae</taxon>
        <taxon>Thermoflexus</taxon>
    </lineage>
</organism>
<dbReference type="EMBL" id="FYEK01000078">
    <property type="protein sequence ID" value="SNB76232.1"/>
    <property type="molecule type" value="Genomic_DNA"/>
</dbReference>
<keyword evidence="9" id="KW-1185">Reference proteome</keyword>
<dbReference type="GO" id="GO:0006154">
    <property type="term" value="P:adenosine catabolic process"/>
    <property type="evidence" value="ECO:0007669"/>
    <property type="project" value="TreeGrafter"/>
</dbReference>
<comment type="similarity">
    <text evidence="2">Belongs to the metallo-dependent hydrolases superfamily. Adenosine and AMP deaminases family.</text>
</comment>
<reference evidence="9" key="1">
    <citation type="submission" date="2017-06" db="EMBL/GenBank/DDBJ databases">
        <authorList>
            <person name="Varghese N."/>
            <person name="Submissions S."/>
        </authorList>
    </citation>
    <scope>NUCLEOTIDE SEQUENCE [LARGE SCALE GENOMIC DNA]</scope>
    <source>
        <strain evidence="9">JAD2</strain>
    </source>
</reference>
<dbReference type="Gene3D" id="3.20.20.140">
    <property type="entry name" value="Metal-dependent hydrolases"/>
    <property type="match status" value="1"/>
</dbReference>
<evidence type="ECO:0000313" key="9">
    <source>
        <dbReference type="Proteomes" id="UP000197025"/>
    </source>
</evidence>
<dbReference type="InParanoid" id="A0A212RU70"/>
<dbReference type="GO" id="GO:0046103">
    <property type="term" value="P:inosine biosynthetic process"/>
    <property type="evidence" value="ECO:0007669"/>
    <property type="project" value="TreeGrafter"/>
</dbReference>
<feature type="domain" description="Adenosine deaminase" evidence="7">
    <location>
        <begin position="38"/>
        <end position="364"/>
    </location>
</feature>
<proteinExistence type="inferred from homology"/>
<keyword evidence="6" id="KW-0862">Zinc</keyword>
<dbReference type="PANTHER" id="PTHR11409:SF43">
    <property type="entry name" value="ADENOSINE DEAMINASE"/>
    <property type="match status" value="1"/>
</dbReference>
<dbReference type="EC" id="3.5.4.4" evidence="3"/>
<evidence type="ECO:0000313" key="8">
    <source>
        <dbReference type="EMBL" id="SNB76232.1"/>
    </source>
</evidence>
<dbReference type="OrthoDB" id="9779574at2"/>
<dbReference type="Proteomes" id="UP000197025">
    <property type="component" value="Unassembled WGS sequence"/>
</dbReference>
<dbReference type="GO" id="GO:0005829">
    <property type="term" value="C:cytosol"/>
    <property type="evidence" value="ECO:0007669"/>
    <property type="project" value="TreeGrafter"/>
</dbReference>
<dbReference type="PANTHER" id="PTHR11409">
    <property type="entry name" value="ADENOSINE DEAMINASE"/>
    <property type="match status" value="1"/>
</dbReference>
<dbReference type="InterPro" id="IPR001365">
    <property type="entry name" value="A_deaminase_dom"/>
</dbReference>
<evidence type="ECO:0000256" key="2">
    <source>
        <dbReference type="ARBA" id="ARBA00006676"/>
    </source>
</evidence>
<dbReference type="GO" id="GO:0043103">
    <property type="term" value="P:hypoxanthine salvage"/>
    <property type="evidence" value="ECO:0007669"/>
    <property type="project" value="TreeGrafter"/>
</dbReference>
<protein>
    <recommendedName>
        <fullName evidence="3">adenosine deaminase</fullName>
        <ecNumber evidence="3">3.5.4.4</ecNumber>
    </recommendedName>
</protein>
<sequence length="384" mass="43219">MIRRDPEDVKLRTPERDRMRLRHGPAAHAWRAWLRRLPKVDLHRHLEGSLRLSTLLEIARRHKLPLGLDPTPATLEPLLRVTASEPADFQRFLARFQILRRFYTSEEAIQRMAYEAVADAAADGVRYLELRFNPAALAQAQGFRLEEVTEWVLEGVRRAEGDFDIMVRLIMTIVRGEDPEVAWRIARLAVAHRRDGVVGLDLAGDEARYGPESLLPVFRWAREQGLFLTVHAGEVGPPANIRQAILVLGAHRIGHGIQAVHDVQVLRLLHERGIPLEVCPTSNLHTGAVAGFHRHPLPDLYRLGLKVTLNTDDPSISDTTLTDEYLFAMAGMGLQWPDLLRILENGIEAAFLSPEERRLLARRLHHELRALGGAPGEGPEASLP</sequence>
<comment type="cofactor">
    <cofactor evidence="1">
        <name>Zn(2+)</name>
        <dbReference type="ChEBI" id="CHEBI:29105"/>
    </cofactor>
</comment>
<evidence type="ECO:0000256" key="6">
    <source>
        <dbReference type="ARBA" id="ARBA00022833"/>
    </source>
</evidence>
<gene>
    <name evidence="8" type="ORF">SAMN02746019_00028370</name>
</gene>
<evidence type="ECO:0000256" key="5">
    <source>
        <dbReference type="ARBA" id="ARBA00022801"/>
    </source>
</evidence>
<dbReference type="GO" id="GO:0046872">
    <property type="term" value="F:metal ion binding"/>
    <property type="evidence" value="ECO:0007669"/>
    <property type="project" value="UniProtKB-KW"/>
</dbReference>
<accession>A0A212RU70</accession>
<name>A0A212RU70_9CHLR</name>
<dbReference type="NCBIfam" id="TIGR01430">
    <property type="entry name" value="aden_deam"/>
    <property type="match status" value="1"/>
</dbReference>
<dbReference type="RefSeq" id="WP_088572513.1">
    <property type="nucleotide sequence ID" value="NZ_FYEK01000078.1"/>
</dbReference>
<dbReference type="SUPFAM" id="SSF51556">
    <property type="entry name" value="Metallo-dependent hydrolases"/>
    <property type="match status" value="1"/>
</dbReference>
<keyword evidence="4" id="KW-0479">Metal-binding</keyword>
<evidence type="ECO:0000256" key="1">
    <source>
        <dbReference type="ARBA" id="ARBA00001947"/>
    </source>
</evidence>
<dbReference type="AlphaFoldDB" id="A0A212RU70"/>
<dbReference type="InterPro" id="IPR006330">
    <property type="entry name" value="Ado/ade_deaminase"/>
</dbReference>
<dbReference type="GO" id="GO:0004000">
    <property type="term" value="F:adenosine deaminase activity"/>
    <property type="evidence" value="ECO:0007669"/>
    <property type="project" value="UniProtKB-ARBA"/>
</dbReference>